<dbReference type="Gene3D" id="3.30.360.10">
    <property type="entry name" value="Dihydrodipicolinate Reductase, domain 2"/>
    <property type="match status" value="1"/>
</dbReference>
<comment type="caution">
    <text evidence="1">The sequence shown here is derived from an EMBL/GenBank/DDBJ whole genome shotgun (WGS) entry which is preliminary data.</text>
</comment>
<dbReference type="EMBL" id="VSSQ01082197">
    <property type="protein sequence ID" value="MPN30903.1"/>
    <property type="molecule type" value="Genomic_DNA"/>
</dbReference>
<dbReference type="AlphaFoldDB" id="A0A645H4X7"/>
<accession>A0A645H4X7</accession>
<name>A0A645H4X7_9ZZZZ</name>
<protein>
    <recommendedName>
        <fullName evidence="2">Gfo/Idh/MocA-like oxidoreductase C-terminal domain-containing protein</fullName>
    </recommendedName>
</protein>
<organism evidence="1">
    <name type="scientific">bioreactor metagenome</name>
    <dbReference type="NCBI Taxonomy" id="1076179"/>
    <lineage>
        <taxon>unclassified sequences</taxon>
        <taxon>metagenomes</taxon>
        <taxon>ecological metagenomes</taxon>
    </lineage>
</organism>
<evidence type="ECO:0008006" key="2">
    <source>
        <dbReference type="Google" id="ProtNLM"/>
    </source>
</evidence>
<sequence length="117" mass="13404">MMFEVAGNETDFLILNFEYGDAVMQATFHSRIPAPAGFFGTKGYILINMTHMAFKVEMNDCQYRLVDSFEFPISNGFECEMAHECDCIRKGLIETPIMPWNTTLECADMFDKCLKIC</sequence>
<evidence type="ECO:0000313" key="1">
    <source>
        <dbReference type="EMBL" id="MPN30903.1"/>
    </source>
</evidence>
<gene>
    <name evidence="1" type="ORF">SDC9_178374</name>
</gene>
<reference evidence="1" key="1">
    <citation type="submission" date="2019-08" db="EMBL/GenBank/DDBJ databases">
        <authorList>
            <person name="Kucharzyk K."/>
            <person name="Murdoch R.W."/>
            <person name="Higgins S."/>
            <person name="Loffler F."/>
        </authorList>
    </citation>
    <scope>NUCLEOTIDE SEQUENCE</scope>
</reference>
<proteinExistence type="predicted"/>